<gene>
    <name evidence="7" type="ORF">AL538_00085</name>
</gene>
<organism evidence="7 8">
    <name type="scientific">Vibrio harveyi</name>
    <name type="common">Beneckea harveyi</name>
    <dbReference type="NCBI Taxonomy" id="669"/>
    <lineage>
        <taxon>Bacteria</taxon>
        <taxon>Pseudomonadati</taxon>
        <taxon>Pseudomonadota</taxon>
        <taxon>Gammaproteobacteria</taxon>
        <taxon>Vibrionales</taxon>
        <taxon>Vibrionaceae</taxon>
        <taxon>Vibrio</taxon>
    </lineage>
</organism>
<sequence>MTEFEKTLLNLRSLRAYARNLETTELQEALDKMTIVVQERRQEKEALDAKKAERNILLATVAKQIQREGIDVDALIDAMQRFADKKSKRAPRPVKYRYVDVMGEVKTWTGQGRKPAAIQEKLNSGASIDDFLI</sequence>
<dbReference type="InterPro" id="IPR027444">
    <property type="entry name" value="H-NS_C_dom"/>
</dbReference>
<dbReference type="SMART" id="SM00528">
    <property type="entry name" value="HNS"/>
    <property type="match status" value="1"/>
</dbReference>
<evidence type="ECO:0000256" key="4">
    <source>
        <dbReference type="ARBA" id="ARBA00023125"/>
    </source>
</evidence>
<keyword evidence="8" id="KW-1185">Reference proteome</keyword>
<name>A0ABM5XT31_VIBHA</name>
<evidence type="ECO:0000313" key="7">
    <source>
        <dbReference type="EMBL" id="AMF96232.1"/>
    </source>
</evidence>
<dbReference type="PANTHER" id="PTHR38097">
    <property type="match status" value="1"/>
</dbReference>
<accession>A0ABM5XT31</accession>
<evidence type="ECO:0000313" key="8">
    <source>
        <dbReference type="Proteomes" id="UP000067422"/>
    </source>
</evidence>
<dbReference type="InterPro" id="IPR027454">
    <property type="entry name" value="Histone_HNS_N"/>
</dbReference>
<dbReference type="Proteomes" id="UP000067422">
    <property type="component" value="Chromosome 1"/>
</dbReference>
<dbReference type="InterPro" id="IPR037150">
    <property type="entry name" value="H-NS_C_dom_sf"/>
</dbReference>
<evidence type="ECO:0000256" key="3">
    <source>
        <dbReference type="ARBA" id="ARBA00022490"/>
    </source>
</evidence>
<dbReference type="PIRSF" id="PIRSF002096">
    <property type="entry name" value="HnS"/>
    <property type="match status" value="1"/>
</dbReference>
<evidence type="ECO:0000256" key="5">
    <source>
        <dbReference type="PIRNR" id="PIRNR002096"/>
    </source>
</evidence>
<dbReference type="Gene3D" id="4.10.430.10">
    <property type="entry name" value="Histone-like protein H-NS, C-terminal domain"/>
    <property type="match status" value="1"/>
</dbReference>
<keyword evidence="3" id="KW-0963">Cytoplasm</keyword>
<evidence type="ECO:0000256" key="1">
    <source>
        <dbReference type="ARBA" id="ARBA00004453"/>
    </source>
</evidence>
<feature type="domain" description="DNA-binding protein H-NS-like C-terminal" evidence="6">
    <location>
        <begin position="86"/>
        <end position="133"/>
    </location>
</feature>
<dbReference type="Pfam" id="PF00816">
    <property type="entry name" value="Histone_HNS"/>
    <property type="match status" value="1"/>
</dbReference>
<evidence type="ECO:0000259" key="6">
    <source>
        <dbReference type="SMART" id="SM00528"/>
    </source>
</evidence>
<comment type="subcellular location">
    <subcellularLocation>
        <location evidence="1">Cytoplasm</location>
        <location evidence="1">Nucleoid</location>
    </subcellularLocation>
</comment>
<proteinExistence type="inferred from homology"/>
<comment type="similarity">
    <text evidence="2 5">Belongs to the histone-like protein H-NS family.</text>
</comment>
<dbReference type="RefSeq" id="WP_061064936.1">
    <property type="nucleotide sequence ID" value="NZ_CP014038.2"/>
</dbReference>
<dbReference type="SUPFAM" id="SSF81273">
    <property type="entry name" value="H-NS histone-like proteins"/>
    <property type="match status" value="2"/>
</dbReference>
<dbReference type="PANTHER" id="PTHR38097:SF2">
    <property type="entry name" value="DNA-BINDING PROTEIN STPA"/>
    <property type="match status" value="1"/>
</dbReference>
<protein>
    <recommendedName>
        <fullName evidence="5">DNA-binding protein</fullName>
    </recommendedName>
</protein>
<reference evidence="7" key="1">
    <citation type="submission" date="2018-01" db="EMBL/GenBank/DDBJ databases">
        <title>FDA dAtabase for Regulatory Grade micrObial Sequences (FDA-ARGOS): Supporting development and validation of Infectious Disease Dx tests.</title>
        <authorList>
            <person name="Hoffmann M."/>
            <person name="Allard M."/>
            <person name="Evans P."/>
            <person name="Brown E."/>
            <person name="Tallon L."/>
            <person name="Sadzewicz L."/>
            <person name="Sengamalay N."/>
            <person name="Ott S."/>
            <person name="Godinez A."/>
            <person name="Nagaraj S."/>
            <person name="Vyas G."/>
            <person name="Aluvathingal J."/>
            <person name="Nadendla S."/>
            <person name="Geyer C."/>
            <person name="Sichtig H."/>
        </authorList>
    </citation>
    <scope>NUCLEOTIDE SEQUENCE</scope>
    <source>
        <strain evidence="7">FDAARGOS_107</strain>
    </source>
</reference>
<dbReference type="InterPro" id="IPR001801">
    <property type="entry name" value="Histone_HNS"/>
</dbReference>
<evidence type="ECO:0000256" key="2">
    <source>
        <dbReference type="ARBA" id="ARBA00010610"/>
    </source>
</evidence>
<dbReference type="InterPro" id="IPR054180">
    <property type="entry name" value="H-NS-like_N"/>
</dbReference>
<dbReference type="EMBL" id="CP014038">
    <property type="protein sequence ID" value="AMF96232.1"/>
    <property type="molecule type" value="Genomic_DNA"/>
</dbReference>
<dbReference type="Gene3D" id="1.10.287.1050">
    <property type="entry name" value="H-NS histone-like proteins"/>
    <property type="match status" value="1"/>
</dbReference>
<dbReference type="Pfam" id="PF22470">
    <property type="entry name" value="Histone_HNS_N"/>
    <property type="match status" value="1"/>
</dbReference>
<keyword evidence="4 5" id="KW-0238">DNA-binding</keyword>